<comment type="subcellular location">
    <subcellularLocation>
        <location evidence="1">Secreted</location>
    </subcellularLocation>
</comment>
<keyword evidence="4" id="KW-1015">Disulfide bond</keyword>
<organism evidence="12 13">
    <name type="scientific">Spodoptera frugiperda</name>
    <name type="common">Fall armyworm</name>
    <dbReference type="NCBI Taxonomy" id="7108"/>
    <lineage>
        <taxon>Eukaryota</taxon>
        <taxon>Metazoa</taxon>
        <taxon>Ecdysozoa</taxon>
        <taxon>Arthropoda</taxon>
        <taxon>Hexapoda</taxon>
        <taxon>Insecta</taxon>
        <taxon>Pterygota</taxon>
        <taxon>Neoptera</taxon>
        <taxon>Endopterygota</taxon>
        <taxon>Lepidoptera</taxon>
        <taxon>Glossata</taxon>
        <taxon>Ditrysia</taxon>
        <taxon>Noctuoidea</taxon>
        <taxon>Noctuidae</taxon>
        <taxon>Amphipyrinae</taxon>
        <taxon>Spodoptera</taxon>
    </lineage>
</organism>
<evidence type="ECO:0000259" key="10">
    <source>
        <dbReference type="PROSITE" id="PS50234"/>
    </source>
</evidence>
<dbReference type="PANTHER" id="PTHR10075:SF101">
    <property type="entry name" value="ZWEI IG DOMAIN PROTEIN ZIG-3"/>
    <property type="match status" value="1"/>
</dbReference>
<dbReference type="InterPro" id="IPR002035">
    <property type="entry name" value="VWF_A"/>
</dbReference>
<dbReference type="GO" id="GO:0005886">
    <property type="term" value="C:plasma membrane"/>
    <property type="evidence" value="ECO:0007669"/>
    <property type="project" value="TreeGrafter"/>
</dbReference>
<dbReference type="InterPro" id="IPR013098">
    <property type="entry name" value="Ig_I-set"/>
</dbReference>
<evidence type="ECO:0000259" key="11">
    <source>
        <dbReference type="PROSITE" id="PS50835"/>
    </source>
</evidence>
<dbReference type="SMART" id="SM00892">
    <property type="entry name" value="Endonuclease_NS"/>
    <property type="match status" value="1"/>
</dbReference>
<dbReference type="InterPro" id="IPR001604">
    <property type="entry name" value="Endo_G_ENPP1-like_dom"/>
</dbReference>
<dbReference type="InterPro" id="IPR044929">
    <property type="entry name" value="DNA/RNA_non-sp_Endonuclease_sf"/>
</dbReference>
<feature type="domain" description="VWFA" evidence="10">
    <location>
        <begin position="30"/>
        <end position="205"/>
    </location>
</feature>
<dbReference type="PROSITE" id="PS50234">
    <property type="entry name" value="VWFA"/>
    <property type="match status" value="1"/>
</dbReference>
<evidence type="ECO:0000256" key="1">
    <source>
        <dbReference type="ARBA" id="ARBA00004613"/>
    </source>
</evidence>
<dbReference type="Proteomes" id="UP000829999">
    <property type="component" value="Chromosome 9"/>
</dbReference>
<dbReference type="SUPFAM" id="SSF53300">
    <property type="entry name" value="vWA-like"/>
    <property type="match status" value="1"/>
</dbReference>
<evidence type="ECO:0000313" key="13">
    <source>
        <dbReference type="RefSeq" id="XP_035443397.2"/>
    </source>
</evidence>
<evidence type="ECO:0000256" key="9">
    <source>
        <dbReference type="SAM" id="SignalP"/>
    </source>
</evidence>
<dbReference type="RefSeq" id="XP_035443397.2">
    <property type="nucleotide sequence ID" value="XM_035587504.2"/>
</dbReference>
<dbReference type="Pfam" id="PF07679">
    <property type="entry name" value="I-set"/>
    <property type="match status" value="3"/>
</dbReference>
<reference evidence="13" key="1">
    <citation type="submission" date="2025-08" db="UniProtKB">
        <authorList>
            <consortium name="RefSeq"/>
        </authorList>
    </citation>
    <scope>IDENTIFICATION</scope>
    <source>
        <tissue evidence="13">Whole larval tissue</tissue>
    </source>
</reference>
<dbReference type="SMART" id="SM00408">
    <property type="entry name" value="IGc2"/>
    <property type="match status" value="8"/>
</dbReference>
<evidence type="ECO:0000313" key="12">
    <source>
        <dbReference type="Proteomes" id="UP000829999"/>
    </source>
</evidence>
<accession>A0A9R0D7J0</accession>
<feature type="domain" description="Ig-like" evidence="11">
    <location>
        <begin position="973"/>
        <end position="1047"/>
    </location>
</feature>
<evidence type="ECO:0000256" key="4">
    <source>
        <dbReference type="ARBA" id="ARBA00023157"/>
    </source>
</evidence>
<dbReference type="GO" id="GO:0030424">
    <property type="term" value="C:axon"/>
    <property type="evidence" value="ECO:0007669"/>
    <property type="project" value="TreeGrafter"/>
</dbReference>
<keyword evidence="5" id="KW-0325">Glycoprotein</keyword>
<feature type="chain" id="PRO_5040364437" description="Hemolin" evidence="9">
    <location>
        <begin position="23"/>
        <end position="1518"/>
    </location>
</feature>
<feature type="domain" description="Ig-like" evidence="11">
    <location>
        <begin position="880"/>
        <end position="970"/>
    </location>
</feature>
<comment type="similarity">
    <text evidence="7">Belongs to the hemolin family.</text>
</comment>
<protein>
    <recommendedName>
        <fullName evidence="8">Hemolin</fullName>
    </recommendedName>
</protein>
<name>A0A9R0D7J0_SPOFR</name>
<dbReference type="OrthoDB" id="6019866at2759"/>
<evidence type="ECO:0000256" key="2">
    <source>
        <dbReference type="ARBA" id="ARBA00022525"/>
    </source>
</evidence>
<dbReference type="InterPro" id="IPR007110">
    <property type="entry name" value="Ig-like_dom"/>
</dbReference>
<dbReference type="Gene3D" id="3.40.50.410">
    <property type="entry name" value="von Willebrand factor, type A domain"/>
    <property type="match status" value="1"/>
</dbReference>
<keyword evidence="2" id="KW-0964">Secreted</keyword>
<feature type="domain" description="Ig-like" evidence="11">
    <location>
        <begin position="794"/>
        <end position="872"/>
    </location>
</feature>
<feature type="domain" description="Ig-like" evidence="11">
    <location>
        <begin position="415"/>
        <end position="512"/>
    </location>
</feature>
<dbReference type="PROSITE" id="PS50835">
    <property type="entry name" value="IG_LIKE"/>
    <property type="match status" value="8"/>
</dbReference>
<evidence type="ECO:0000256" key="8">
    <source>
        <dbReference type="ARBA" id="ARBA00068688"/>
    </source>
</evidence>
<dbReference type="CDD" id="cd00096">
    <property type="entry name" value="Ig"/>
    <property type="match status" value="2"/>
</dbReference>
<feature type="domain" description="Ig-like" evidence="11">
    <location>
        <begin position="612"/>
        <end position="697"/>
    </location>
</feature>
<dbReference type="InterPro" id="IPR013783">
    <property type="entry name" value="Ig-like_fold"/>
</dbReference>
<feature type="domain" description="Ig-like" evidence="11">
    <location>
        <begin position="1056"/>
        <end position="1136"/>
    </location>
</feature>
<dbReference type="Gene3D" id="3.40.570.10">
    <property type="entry name" value="Extracellular Endonuclease, subunit A"/>
    <property type="match status" value="1"/>
</dbReference>
<evidence type="ECO:0000256" key="5">
    <source>
        <dbReference type="ARBA" id="ARBA00023180"/>
    </source>
</evidence>
<dbReference type="InterPro" id="IPR056861">
    <property type="entry name" value="HMCN1-like_VWA"/>
</dbReference>
<dbReference type="GeneID" id="118271415"/>
<dbReference type="GO" id="GO:0098632">
    <property type="term" value="F:cell-cell adhesion mediator activity"/>
    <property type="evidence" value="ECO:0007669"/>
    <property type="project" value="TreeGrafter"/>
</dbReference>
<keyword evidence="6" id="KW-0393">Immunoglobulin domain</keyword>
<dbReference type="SUPFAM" id="SSF54060">
    <property type="entry name" value="His-Me finger endonucleases"/>
    <property type="match status" value="1"/>
</dbReference>
<evidence type="ECO:0000256" key="6">
    <source>
        <dbReference type="ARBA" id="ARBA00023319"/>
    </source>
</evidence>
<gene>
    <name evidence="13" type="primary">LOC118271415</name>
</gene>
<dbReference type="GO" id="GO:0016787">
    <property type="term" value="F:hydrolase activity"/>
    <property type="evidence" value="ECO:0007669"/>
    <property type="project" value="InterPro"/>
</dbReference>
<proteinExistence type="inferred from homology"/>
<dbReference type="Pfam" id="PF13927">
    <property type="entry name" value="Ig_3"/>
    <property type="match status" value="3"/>
</dbReference>
<dbReference type="InterPro" id="IPR003599">
    <property type="entry name" value="Ig_sub"/>
</dbReference>
<evidence type="ECO:0000256" key="7">
    <source>
        <dbReference type="ARBA" id="ARBA00061228"/>
    </source>
</evidence>
<dbReference type="InterPro" id="IPR003598">
    <property type="entry name" value="Ig_sub2"/>
</dbReference>
<dbReference type="GO" id="GO:0007156">
    <property type="term" value="P:homophilic cell adhesion via plasma membrane adhesion molecules"/>
    <property type="evidence" value="ECO:0007669"/>
    <property type="project" value="TreeGrafter"/>
</dbReference>
<dbReference type="CDD" id="cd00198">
    <property type="entry name" value="vWFA"/>
    <property type="match status" value="1"/>
</dbReference>
<feature type="domain" description="Ig-like" evidence="11">
    <location>
        <begin position="538"/>
        <end position="600"/>
    </location>
</feature>
<dbReference type="PANTHER" id="PTHR10075">
    <property type="entry name" value="BASIGIN RELATED"/>
    <property type="match status" value="1"/>
</dbReference>
<dbReference type="InterPro" id="IPR044925">
    <property type="entry name" value="His-Me_finger_sf"/>
</dbReference>
<dbReference type="GO" id="GO:0007411">
    <property type="term" value="P:axon guidance"/>
    <property type="evidence" value="ECO:0007669"/>
    <property type="project" value="TreeGrafter"/>
</dbReference>
<dbReference type="GO" id="GO:0070593">
    <property type="term" value="P:dendrite self-avoidance"/>
    <property type="evidence" value="ECO:0007669"/>
    <property type="project" value="TreeGrafter"/>
</dbReference>
<dbReference type="Pfam" id="PF25106">
    <property type="entry name" value="VWA_4"/>
    <property type="match status" value="1"/>
</dbReference>
<feature type="domain" description="Ig-like" evidence="11">
    <location>
        <begin position="700"/>
        <end position="782"/>
    </location>
</feature>
<dbReference type="GO" id="GO:0003676">
    <property type="term" value="F:nucleic acid binding"/>
    <property type="evidence" value="ECO:0007669"/>
    <property type="project" value="InterPro"/>
</dbReference>
<keyword evidence="3 9" id="KW-0732">Signal</keyword>
<dbReference type="GO" id="GO:0032991">
    <property type="term" value="C:protein-containing complex"/>
    <property type="evidence" value="ECO:0007669"/>
    <property type="project" value="UniProtKB-ARBA"/>
</dbReference>
<dbReference type="GO" id="GO:0005576">
    <property type="term" value="C:extracellular region"/>
    <property type="evidence" value="ECO:0007669"/>
    <property type="project" value="UniProtKB-SubCell"/>
</dbReference>
<feature type="signal peptide" evidence="9">
    <location>
        <begin position="1"/>
        <end position="22"/>
    </location>
</feature>
<dbReference type="SMART" id="SM00409">
    <property type="entry name" value="IG"/>
    <property type="match status" value="8"/>
</dbReference>
<sequence>MISKRAHSGLFVPFIIFCAVSADDAVIKSSLTFVIDDTGSMADEIRQVKEEVNIIFEKVLSSKASQIENFVIVTFNDPDARERVVTKDREAFKSALASINVYNGGDCPEYAMEGISLALRRSMPHSYLYIFTDASAKDFAKFGQVKSLAQKMQSQIVFILTGECYGRTGADYEVYHQLAEATSGQVFHMMKDDVKDILKYIEESITGIGSKLVDTKLPPGYDKKITYDVDAHTGDVLIALTGKSPIIGDVIGPDGSRPTTTHLISGKAEMAAAKVTGAKPGKHVVTVGSMSETHAVLSAKSTINFQLGFNVFKPKSSKDIVTRPPPKGNVYMGVKLLGTGVKLETVKILGMKGEVIEELKLELVDEKSQFYVTPSFSPPSTMFHVTINGYDIETKTPVTRRSPTPISRQDMATDPEVKVETAPVVTIDGDSLITLYIDDPLELTCKVHAYPEPEIIWQDRDYGIVMPAETNIVELPYDYVSVLKINNANKNTTYQCKASNHKGSDIKGVEVMAKRKFYFDVIDSPKDIRIQYAKEGKLVCKVDAYPSATIKWYKDAKPLSSSSRIEISKDQTVVTLKDMQPGMEGKFMCEARNDKERKVFYSNVEIFGVEKPVIDKSVAEIRVTEKTNGELSCRLLKGIPKPTITWSFRAPGIKKYLKQTGETIQLKNAQRDQTGLYICTAINVLGSDNHNMDVTVEYPPHIKSDVKEMKIVDGDEAKLTCDVDGVPAPTVYWTFNGINVTSTTRTQITADYSLIIKTTLDDTGNYACHAENKLGKDERNVFLQVYVPVSIEKPESDVIETLVGSGQLLNCRADGYPKPDIKWTFHKTRGAPGTDVTSPKHPSLALQRLQLNQQGFYTCLAENAISGSASITYEVKVVAPPVIENVYPSKLFEAVDGDMLLRIQCKATGSPTPTITWQKHGLNLAMGSDWYDMEADGTLLIKNIDRAAEGTYVCLAENSVGKDSDYYEVIVKDLLTVVPSKTLYVKEGETIDIKCDIPHTATDQLRWFKDGKKRIERDDIYLFRATRGDDGVYTCRVSNFLKTQSIATKLVVGFKPIFSTEVEEEIEFVQESTPESLNCQAYGEPSPTHATWTHDGVAMDNTDMSLILGMKLGATGIYECEVSNKFGSIRRSFNVTSRDCILDIKQSFVGKHPIMFSSSGGWSVFPIKEKYMIIPNKGYFYMRCPSGFVNPELSLYSNTMVTCERDNIVKIAGKPYNFADLQCNNEVRPDLEKTEKECFGDNTEYMKVGFWAQGNFFMEVYSVCFDKKNDVPLYTEHKLSHQHTNVSSTSQWYSSSDIPAEEFEELYNCRRQLYDVGIALGRGLRSMSCCFGRRQLVNPRDLPPGIPVTASFEYKNVVPHWSSCNSTNWDKLEALVRQLAKKAGRDLTVFTGTSNVNHAKTTTTVDIEINNGRDRHQKIPRYLWKVVQDRATDSSIAIIQVNIPELTQEEAIKHVLCYDICNNINWMEGPKWDDVDSGYTYCCNMKEFEEVFGYTRPITSMKRVLFDASLTPDTYLIM</sequence>
<dbReference type="GO" id="GO:0046872">
    <property type="term" value="F:metal ion binding"/>
    <property type="evidence" value="ECO:0007669"/>
    <property type="project" value="InterPro"/>
</dbReference>
<dbReference type="Gene3D" id="2.60.40.10">
    <property type="entry name" value="Immunoglobulins"/>
    <property type="match status" value="8"/>
</dbReference>
<dbReference type="FunFam" id="2.60.40.10:FF:000032">
    <property type="entry name" value="palladin isoform X1"/>
    <property type="match status" value="1"/>
</dbReference>
<dbReference type="SUPFAM" id="SSF48726">
    <property type="entry name" value="Immunoglobulin"/>
    <property type="match status" value="8"/>
</dbReference>
<evidence type="ECO:0000256" key="3">
    <source>
        <dbReference type="ARBA" id="ARBA00022729"/>
    </source>
</evidence>
<dbReference type="Pfam" id="PF13895">
    <property type="entry name" value="Ig_2"/>
    <property type="match status" value="1"/>
</dbReference>
<dbReference type="InterPro" id="IPR036465">
    <property type="entry name" value="vWFA_dom_sf"/>
</dbReference>
<dbReference type="Pfam" id="PF01223">
    <property type="entry name" value="Endonuclease_NS"/>
    <property type="match status" value="1"/>
</dbReference>
<dbReference type="InterPro" id="IPR036179">
    <property type="entry name" value="Ig-like_dom_sf"/>
</dbReference>
<keyword evidence="12" id="KW-1185">Reference proteome</keyword>